<evidence type="ECO:0000313" key="2">
    <source>
        <dbReference type="Proteomes" id="UP000540787"/>
    </source>
</evidence>
<accession>A0A7W9WZK5</accession>
<dbReference type="RefSeq" id="WP_183553357.1">
    <property type="nucleotide sequence ID" value="NZ_JACHBX010000001.1"/>
</dbReference>
<reference evidence="1 2" key="1">
    <citation type="submission" date="2020-08" db="EMBL/GenBank/DDBJ databases">
        <title>The Agave Microbiome: Exploring the role of microbial communities in plant adaptations to desert environments.</title>
        <authorList>
            <person name="Partida-Martinez L.P."/>
        </authorList>
    </citation>
    <scope>NUCLEOTIDE SEQUENCE [LARGE SCALE GENOMIC DNA]</scope>
    <source>
        <strain evidence="1 2">AT3.2</strain>
    </source>
</reference>
<dbReference type="Proteomes" id="UP000540787">
    <property type="component" value="Unassembled WGS sequence"/>
</dbReference>
<protein>
    <submittedName>
        <fullName evidence="1">Uncharacterized protein</fullName>
    </submittedName>
</protein>
<organism evidence="1 2">
    <name type="scientific">Massilia aurea</name>
    <dbReference type="NCBI Taxonomy" id="373040"/>
    <lineage>
        <taxon>Bacteria</taxon>
        <taxon>Pseudomonadati</taxon>
        <taxon>Pseudomonadota</taxon>
        <taxon>Betaproteobacteria</taxon>
        <taxon>Burkholderiales</taxon>
        <taxon>Oxalobacteraceae</taxon>
        <taxon>Telluria group</taxon>
        <taxon>Massilia</taxon>
    </lineage>
</organism>
<comment type="caution">
    <text evidence="1">The sequence shown here is derived from an EMBL/GenBank/DDBJ whole genome shotgun (WGS) entry which is preliminary data.</text>
</comment>
<keyword evidence="2" id="KW-1185">Reference proteome</keyword>
<evidence type="ECO:0000313" key="1">
    <source>
        <dbReference type="EMBL" id="MBB6133729.1"/>
    </source>
</evidence>
<sequence>MKNIKMPFAGTNRRHFLSAVATLSAASFCEAKPMKATLNVVLFNYLNRPIFDVFIDGKVGRGSDAYPATGAGIITGVPFDLGPKTVTWRLDGPKGTPRNGDTISNKNPLRLDTVTQGAKYLGVHIYPDDTADLTTSIGIPDLHPRGVAMAREYGSG</sequence>
<gene>
    <name evidence="1" type="ORF">HD842_001840</name>
</gene>
<proteinExistence type="predicted"/>
<dbReference type="EMBL" id="JACHBX010000001">
    <property type="protein sequence ID" value="MBB6133729.1"/>
    <property type="molecule type" value="Genomic_DNA"/>
</dbReference>
<dbReference type="AlphaFoldDB" id="A0A7W9WZK5"/>
<name>A0A7W9WZK5_9BURK</name>